<dbReference type="GO" id="GO:0046872">
    <property type="term" value="F:metal ion binding"/>
    <property type="evidence" value="ECO:0007669"/>
    <property type="project" value="UniProtKB-KW"/>
</dbReference>
<feature type="non-terminal residue" evidence="10">
    <location>
        <position position="1"/>
    </location>
</feature>
<dbReference type="InterPro" id="IPR045854">
    <property type="entry name" value="NO2/SO3_Rdtase_4Fe4S_sf"/>
</dbReference>
<feature type="compositionally biased region" description="Polar residues" evidence="7">
    <location>
        <begin position="229"/>
        <end position="249"/>
    </location>
</feature>
<dbReference type="GO" id="GO:0051539">
    <property type="term" value="F:4 iron, 4 sulfur cluster binding"/>
    <property type="evidence" value="ECO:0007669"/>
    <property type="project" value="UniProtKB-KW"/>
</dbReference>
<reference evidence="10" key="1">
    <citation type="submission" date="2018-05" db="EMBL/GenBank/DDBJ databases">
        <authorList>
            <person name="Lanie J.A."/>
            <person name="Ng W.-L."/>
            <person name="Kazmierczak K.M."/>
            <person name="Andrzejewski T.M."/>
            <person name="Davidsen T.M."/>
            <person name="Wayne K.J."/>
            <person name="Tettelin H."/>
            <person name="Glass J.I."/>
            <person name="Rusch D."/>
            <person name="Podicherti R."/>
            <person name="Tsui H.-C.T."/>
            <person name="Winkler M.E."/>
        </authorList>
    </citation>
    <scope>NUCLEOTIDE SEQUENCE</scope>
</reference>
<name>A0A382R7N4_9ZZZZ</name>
<organism evidence="10">
    <name type="scientific">marine metagenome</name>
    <dbReference type="NCBI Taxonomy" id="408172"/>
    <lineage>
        <taxon>unclassified sequences</taxon>
        <taxon>metagenomes</taxon>
        <taxon>ecological metagenomes</taxon>
    </lineage>
</organism>
<keyword evidence="4" id="KW-0560">Oxidoreductase</keyword>
<dbReference type="GO" id="GO:0020037">
    <property type="term" value="F:heme binding"/>
    <property type="evidence" value="ECO:0007669"/>
    <property type="project" value="InterPro"/>
</dbReference>
<protein>
    <recommendedName>
        <fullName evidence="11">Nitrite/sulphite reductase 4Fe-4S domain-containing protein</fullName>
    </recommendedName>
</protein>
<dbReference type="InterPro" id="IPR036136">
    <property type="entry name" value="Nit/Sulf_reduc_fer-like_dom_sf"/>
</dbReference>
<keyword evidence="1" id="KW-0004">4Fe-4S</keyword>
<dbReference type="Pfam" id="PF03460">
    <property type="entry name" value="NIR_SIR_ferr"/>
    <property type="match status" value="1"/>
</dbReference>
<dbReference type="EMBL" id="UINC01119044">
    <property type="protein sequence ID" value="SVC92581.1"/>
    <property type="molecule type" value="Genomic_DNA"/>
</dbReference>
<keyword evidence="3" id="KW-0479">Metal-binding</keyword>
<evidence type="ECO:0000256" key="7">
    <source>
        <dbReference type="SAM" id="MobiDB-lite"/>
    </source>
</evidence>
<dbReference type="GO" id="GO:0016491">
    <property type="term" value="F:oxidoreductase activity"/>
    <property type="evidence" value="ECO:0007669"/>
    <property type="project" value="UniProtKB-KW"/>
</dbReference>
<gene>
    <name evidence="10" type="ORF">METZ01_LOCUS345435</name>
</gene>
<proteinExistence type="predicted"/>
<keyword evidence="2" id="KW-0349">Heme</keyword>
<dbReference type="InterPro" id="IPR006066">
    <property type="entry name" value="NO2/SO3_Rdtase_FeS/sirohaem_BS"/>
</dbReference>
<feature type="domain" description="Nitrite/sulphite reductase 4Fe-4S" evidence="8">
    <location>
        <begin position="87"/>
        <end position="222"/>
    </location>
</feature>
<evidence type="ECO:0000256" key="4">
    <source>
        <dbReference type="ARBA" id="ARBA00023002"/>
    </source>
</evidence>
<dbReference type="PROSITE" id="PS00365">
    <property type="entry name" value="NIR_SIR"/>
    <property type="match status" value="1"/>
</dbReference>
<dbReference type="PRINTS" id="PR00397">
    <property type="entry name" value="SIROHAEM"/>
</dbReference>
<dbReference type="AlphaFoldDB" id="A0A382R7N4"/>
<evidence type="ECO:0000313" key="10">
    <source>
        <dbReference type="EMBL" id="SVC92581.1"/>
    </source>
</evidence>
<accession>A0A382R7N4</accession>
<dbReference type="SUPFAM" id="SSF55124">
    <property type="entry name" value="Nitrite/Sulfite reductase N-terminal domain-like"/>
    <property type="match status" value="1"/>
</dbReference>
<dbReference type="PANTHER" id="PTHR32439:SF9">
    <property type="entry name" value="BLR3264 PROTEIN"/>
    <property type="match status" value="1"/>
</dbReference>
<evidence type="ECO:0000259" key="9">
    <source>
        <dbReference type="Pfam" id="PF03460"/>
    </source>
</evidence>
<dbReference type="Gene3D" id="3.30.413.10">
    <property type="entry name" value="Sulfite Reductase Hemoprotein, domain 1"/>
    <property type="match status" value="1"/>
</dbReference>
<evidence type="ECO:0000256" key="5">
    <source>
        <dbReference type="ARBA" id="ARBA00023004"/>
    </source>
</evidence>
<dbReference type="InterPro" id="IPR051329">
    <property type="entry name" value="NIR_SIR_4Fe-4S"/>
</dbReference>
<evidence type="ECO:0000256" key="1">
    <source>
        <dbReference type="ARBA" id="ARBA00022485"/>
    </source>
</evidence>
<feature type="domain" description="Nitrite/Sulfite reductase ferredoxin-like" evidence="9">
    <location>
        <begin position="15"/>
        <end position="74"/>
    </location>
</feature>
<feature type="region of interest" description="Disordered" evidence="7">
    <location>
        <begin position="228"/>
        <end position="249"/>
    </location>
</feature>
<keyword evidence="5" id="KW-0408">Iron</keyword>
<evidence type="ECO:0000259" key="8">
    <source>
        <dbReference type="Pfam" id="PF01077"/>
    </source>
</evidence>
<keyword evidence="6" id="KW-0411">Iron-sulfur</keyword>
<evidence type="ECO:0000256" key="2">
    <source>
        <dbReference type="ARBA" id="ARBA00022617"/>
    </source>
</evidence>
<dbReference type="SUPFAM" id="SSF56014">
    <property type="entry name" value="Nitrite and sulphite reductase 4Fe-4S domain-like"/>
    <property type="match status" value="1"/>
</dbReference>
<evidence type="ECO:0000256" key="6">
    <source>
        <dbReference type="ARBA" id="ARBA00023014"/>
    </source>
</evidence>
<dbReference type="PANTHER" id="PTHR32439">
    <property type="entry name" value="FERREDOXIN--NITRITE REDUCTASE, CHLOROPLASTIC"/>
    <property type="match status" value="1"/>
</dbReference>
<dbReference type="Pfam" id="PF01077">
    <property type="entry name" value="NIR_SIR"/>
    <property type="match status" value="1"/>
</dbReference>
<dbReference type="InterPro" id="IPR005117">
    <property type="entry name" value="NiRdtase/SiRdtase_haem-b_fer"/>
</dbReference>
<dbReference type="Gene3D" id="3.90.480.10">
    <property type="entry name" value="Sulfite Reductase Hemoprotein,Domain 2"/>
    <property type="match status" value="1"/>
</dbReference>
<sequence length="249" mass="27372">PHPRVGVFSHTGKPAHYVIAALPAGQITTAQMHGMADLSEEYGNGEIRLTTWQNVLFPHVSNFRLDEFLSKLESLGLHIKQSNLRSSIVACTGSSHCPYGKADVKRHARELADYMDNRLDLDSPLNIHFTGCPASCAQHYVGDVGLLATSSHPDEKSYHVFVGGGYGRNRSLGRHVASNLPATKLNKAIEGLLRTFIDQRQKKECFRDFANRQDIDSLASALNGKGGQNCISPSSMEQPTQQRFLTAND</sequence>
<evidence type="ECO:0008006" key="11">
    <source>
        <dbReference type="Google" id="ProtNLM"/>
    </source>
</evidence>
<dbReference type="InterPro" id="IPR006067">
    <property type="entry name" value="NO2/SO3_Rdtase_4Fe4S_dom"/>
</dbReference>
<evidence type="ECO:0000256" key="3">
    <source>
        <dbReference type="ARBA" id="ARBA00022723"/>
    </source>
</evidence>